<dbReference type="AlphaFoldDB" id="A0A9W8A8E7"/>
<organism evidence="2 3">
    <name type="scientific">Tieghemiomyces parasiticus</name>
    <dbReference type="NCBI Taxonomy" id="78921"/>
    <lineage>
        <taxon>Eukaryota</taxon>
        <taxon>Fungi</taxon>
        <taxon>Fungi incertae sedis</taxon>
        <taxon>Zoopagomycota</taxon>
        <taxon>Kickxellomycotina</taxon>
        <taxon>Dimargaritomycetes</taxon>
        <taxon>Dimargaritales</taxon>
        <taxon>Dimargaritaceae</taxon>
        <taxon>Tieghemiomyces</taxon>
    </lineage>
</organism>
<keyword evidence="1" id="KW-0732">Signal</keyword>
<reference evidence="2" key="1">
    <citation type="submission" date="2022-07" db="EMBL/GenBank/DDBJ databases">
        <title>Phylogenomic reconstructions and comparative analyses of Kickxellomycotina fungi.</title>
        <authorList>
            <person name="Reynolds N.K."/>
            <person name="Stajich J.E."/>
            <person name="Barry K."/>
            <person name="Grigoriev I.V."/>
            <person name="Crous P."/>
            <person name="Smith M.E."/>
        </authorList>
    </citation>
    <scope>NUCLEOTIDE SEQUENCE</scope>
    <source>
        <strain evidence="2">RSA 861</strain>
    </source>
</reference>
<keyword evidence="3" id="KW-1185">Reference proteome</keyword>
<evidence type="ECO:0008006" key="4">
    <source>
        <dbReference type="Google" id="ProtNLM"/>
    </source>
</evidence>
<feature type="chain" id="PRO_5040895647" description="Ras-GEF domain-containing protein" evidence="1">
    <location>
        <begin position="21"/>
        <end position="394"/>
    </location>
</feature>
<evidence type="ECO:0000313" key="3">
    <source>
        <dbReference type="Proteomes" id="UP001150569"/>
    </source>
</evidence>
<sequence>MLATLLILLFHLSVLIVVTGASPATVSYHPRPHLGRGLGALPTELYLLIEGHLPRDSSAQLSLTHTRAAASLALAPRVRLQKTLTIHGQRLAETALSTPYPPAAIETEDRPSDDIQAYLNGFQLRDHGLATHLASECLQFRSHLRSIHRALNVTTVEAMDAATVLSEADLVPYAIASGHVDLVLRLVSYLATPTFQEGMETMMVDPDQFPGEHLAFAVLLHDPYATQFPHRTGNTLSATAATERARQRTLKALARTTLSDLVHSVVLVWAVQGRVKRLVVFFNQLAAWLGPTLAKSATFRSGRLASLALVAGAQAQQSRLVEVFGPKVPRQDIRSLMQQSVALGWNRACQALMRLPGSGPGLLTLLDVPLDNDLPFILSADRPLVYVTYDRPAV</sequence>
<name>A0A9W8A8E7_9FUNG</name>
<proteinExistence type="predicted"/>
<feature type="signal peptide" evidence="1">
    <location>
        <begin position="1"/>
        <end position="20"/>
    </location>
</feature>
<evidence type="ECO:0000256" key="1">
    <source>
        <dbReference type="SAM" id="SignalP"/>
    </source>
</evidence>
<dbReference type="Proteomes" id="UP001150569">
    <property type="component" value="Unassembled WGS sequence"/>
</dbReference>
<accession>A0A9W8A8E7</accession>
<gene>
    <name evidence="2" type="ORF">IWQ60_004680</name>
</gene>
<comment type="caution">
    <text evidence="2">The sequence shown here is derived from an EMBL/GenBank/DDBJ whole genome shotgun (WGS) entry which is preliminary data.</text>
</comment>
<dbReference type="EMBL" id="JANBPT010000232">
    <property type="protein sequence ID" value="KAJ1925244.1"/>
    <property type="molecule type" value="Genomic_DNA"/>
</dbReference>
<evidence type="ECO:0000313" key="2">
    <source>
        <dbReference type="EMBL" id="KAJ1925244.1"/>
    </source>
</evidence>
<protein>
    <recommendedName>
        <fullName evidence="4">Ras-GEF domain-containing protein</fullName>
    </recommendedName>
</protein>